<dbReference type="EMBL" id="APMP01000009">
    <property type="protein sequence ID" value="ENZ82191.1"/>
    <property type="molecule type" value="Genomic_DNA"/>
</dbReference>
<dbReference type="eggNOG" id="COG1545">
    <property type="taxonomic scope" value="Bacteria"/>
</dbReference>
<reference evidence="2 3" key="1">
    <citation type="journal article" date="2013" name="Genome Announc.">
        <title>Draft Genome Sequence for Caulobacter sp. Strain OR37, a Bacterium Tolerant to Heavy Metals.</title>
        <authorList>
            <person name="Utturkar S.M."/>
            <person name="Bollmann A."/>
            <person name="Brzoska R.M."/>
            <person name="Klingeman D.M."/>
            <person name="Epstein S.E."/>
            <person name="Palumbo A.V."/>
            <person name="Brown S.D."/>
        </authorList>
    </citation>
    <scope>NUCLEOTIDE SEQUENCE [LARGE SCALE GENOMIC DNA]</scope>
    <source>
        <strain evidence="2 3">OR37</strain>
    </source>
</reference>
<dbReference type="PANTHER" id="PTHR34075:SF5">
    <property type="entry name" value="BLR3430 PROTEIN"/>
    <property type="match status" value="1"/>
</dbReference>
<organism evidence="2 3">
    <name type="scientific">Caulobacter vibrioides OR37</name>
    <dbReference type="NCBI Taxonomy" id="1292034"/>
    <lineage>
        <taxon>Bacteria</taxon>
        <taxon>Pseudomonadati</taxon>
        <taxon>Pseudomonadota</taxon>
        <taxon>Alphaproteobacteria</taxon>
        <taxon>Caulobacterales</taxon>
        <taxon>Caulobacteraceae</taxon>
        <taxon>Caulobacter</taxon>
    </lineage>
</organism>
<dbReference type="PANTHER" id="PTHR34075">
    <property type="entry name" value="BLR3430 PROTEIN"/>
    <property type="match status" value="1"/>
</dbReference>
<gene>
    <name evidence="2" type="ORF">OR37_02003</name>
</gene>
<evidence type="ECO:0000259" key="1">
    <source>
        <dbReference type="Pfam" id="PF01796"/>
    </source>
</evidence>
<comment type="caution">
    <text evidence="2">The sequence shown here is derived from an EMBL/GenBank/DDBJ whole genome shotgun (WGS) entry which is preliminary data.</text>
</comment>
<feature type="domain" description="ChsH2 C-terminal OB-fold" evidence="1">
    <location>
        <begin position="51"/>
        <end position="114"/>
    </location>
</feature>
<dbReference type="Proteomes" id="UP000013063">
    <property type="component" value="Unassembled WGS sequence"/>
</dbReference>
<dbReference type="RefSeq" id="WP_004618840.1">
    <property type="nucleotide sequence ID" value="NZ_APMP01000009.1"/>
</dbReference>
<dbReference type="InterPro" id="IPR052513">
    <property type="entry name" value="Thioester_dehydratase-like"/>
</dbReference>
<dbReference type="PATRIC" id="fig|1292034.3.peg.1990"/>
<name>R0D0N7_CAUVI</name>
<dbReference type="InterPro" id="IPR002878">
    <property type="entry name" value="ChsH2_C"/>
</dbReference>
<proteinExistence type="predicted"/>
<sequence length="133" mass="14520" precursor="true">MVEYRGVAPWVVIEDEGAHVQARRCSRCEAMLTRPSLACPSCGAREGLAPVRVADRGVLHSYSIVHRSFPGVTTPFISAVVDMEDGTVLKGNLRGVAFDPEAIRFGMPVRLVFDEAGVDAKGDRYLSYFFEAA</sequence>
<accession>R0D0N7</accession>
<dbReference type="SUPFAM" id="SSF50249">
    <property type="entry name" value="Nucleic acid-binding proteins"/>
    <property type="match status" value="1"/>
</dbReference>
<dbReference type="Pfam" id="PF01796">
    <property type="entry name" value="OB_ChsH2_C"/>
    <property type="match status" value="1"/>
</dbReference>
<dbReference type="InterPro" id="IPR012340">
    <property type="entry name" value="NA-bd_OB-fold"/>
</dbReference>
<evidence type="ECO:0000313" key="2">
    <source>
        <dbReference type="EMBL" id="ENZ82191.1"/>
    </source>
</evidence>
<dbReference type="AlphaFoldDB" id="R0D0N7"/>
<dbReference type="OrthoDB" id="3182121at2"/>
<protein>
    <submittedName>
        <fullName evidence="2">Putative nucleic-acid-binding protein containing a Zn-ribbon</fullName>
    </submittedName>
</protein>
<dbReference type="STRING" id="1292034.OR37_02003"/>
<keyword evidence="3" id="KW-1185">Reference proteome</keyword>
<evidence type="ECO:0000313" key="3">
    <source>
        <dbReference type="Proteomes" id="UP000013063"/>
    </source>
</evidence>